<feature type="compositionally biased region" description="Polar residues" evidence="1">
    <location>
        <begin position="289"/>
        <end position="298"/>
    </location>
</feature>
<gene>
    <name evidence="2" type="ORF">DSL72_009227</name>
</gene>
<feature type="compositionally biased region" description="Polar residues" evidence="1">
    <location>
        <begin position="381"/>
        <end position="393"/>
    </location>
</feature>
<feature type="compositionally biased region" description="Polar residues" evidence="1">
    <location>
        <begin position="262"/>
        <end position="274"/>
    </location>
</feature>
<organism evidence="2 3">
    <name type="scientific">Monilinia vaccinii-corymbosi</name>
    <dbReference type="NCBI Taxonomy" id="61207"/>
    <lineage>
        <taxon>Eukaryota</taxon>
        <taxon>Fungi</taxon>
        <taxon>Dikarya</taxon>
        <taxon>Ascomycota</taxon>
        <taxon>Pezizomycotina</taxon>
        <taxon>Leotiomycetes</taxon>
        <taxon>Helotiales</taxon>
        <taxon>Sclerotiniaceae</taxon>
        <taxon>Monilinia</taxon>
    </lineage>
</organism>
<dbReference type="EMBL" id="CP063412">
    <property type="protein sequence ID" value="QSZ37134.1"/>
    <property type="molecule type" value="Genomic_DNA"/>
</dbReference>
<dbReference type="AlphaFoldDB" id="A0A8A3PQG5"/>
<proteinExistence type="predicted"/>
<feature type="compositionally biased region" description="Low complexity" evidence="1">
    <location>
        <begin position="355"/>
        <end position="368"/>
    </location>
</feature>
<feature type="region of interest" description="Disordered" evidence="1">
    <location>
        <begin position="347"/>
        <end position="368"/>
    </location>
</feature>
<feature type="compositionally biased region" description="Basic and acidic residues" evidence="1">
    <location>
        <begin position="59"/>
        <end position="81"/>
    </location>
</feature>
<feature type="compositionally biased region" description="Basic and acidic residues" evidence="1">
    <location>
        <begin position="394"/>
        <end position="403"/>
    </location>
</feature>
<dbReference type="Proteomes" id="UP000672032">
    <property type="component" value="Chromosome 8"/>
</dbReference>
<evidence type="ECO:0000313" key="2">
    <source>
        <dbReference type="EMBL" id="QSZ37134.1"/>
    </source>
</evidence>
<reference evidence="2" key="1">
    <citation type="submission" date="2020-10" db="EMBL/GenBank/DDBJ databases">
        <title>Genome Sequence of Monilinia vaccinii-corymbosi Sheds Light on Mummy Berry Disease Infection of Blueberry and Mating Type.</title>
        <authorList>
            <person name="Yow A.G."/>
            <person name="Zhang Y."/>
            <person name="Bansal K."/>
            <person name="Eacker S.M."/>
            <person name="Sullivan S."/>
            <person name="Liachko I."/>
            <person name="Cubeta M.A."/>
            <person name="Rollins J.A."/>
            <person name="Ashrafi H."/>
        </authorList>
    </citation>
    <scope>NUCLEOTIDE SEQUENCE</scope>
    <source>
        <strain evidence="2">RL-1</strain>
    </source>
</reference>
<keyword evidence="3" id="KW-1185">Reference proteome</keyword>
<dbReference type="OrthoDB" id="10493081at2759"/>
<feature type="region of interest" description="Disordered" evidence="1">
    <location>
        <begin position="1"/>
        <end position="98"/>
    </location>
</feature>
<evidence type="ECO:0000256" key="1">
    <source>
        <dbReference type="SAM" id="MobiDB-lite"/>
    </source>
</evidence>
<feature type="compositionally biased region" description="Low complexity" evidence="1">
    <location>
        <begin position="308"/>
        <end position="334"/>
    </location>
</feature>
<evidence type="ECO:0000313" key="3">
    <source>
        <dbReference type="Proteomes" id="UP000672032"/>
    </source>
</evidence>
<sequence>MSRPRRPESFPPATVAPLETSSIPGIRPDSPMPQFGRRPDSPMPQFGRRPDSPMPQFGRRPDTHIDSRWGREILDSREEQRRRHASQPDFPALWTTDPSSMGLTDELAEELAEEFNSLETSGGLVEDEDSHVSETENLQLTDGLGRCAQTLEEAKINLDNATRTTRAMNNLDTSIKLPVEEKTEAAAGSASGANNGTRVNMRDNSGSIEKLDAAGSRGPISVSMATDSATNASVQSANLREESLFSYLERPIMYIPPPHNPGRQNSTRRLTPSRPSMDPLQRLFLWGSRPQNLSSNPDGPNFTLPRHPSSSPTFTTPTNPTSRNSNPTPVNSRPTLNLQHLALRQRCNLNPGSTPSQNPSSQHNHSSSTILPTVNLNIRLNFNPNPTIPNGQNHEPREPRPDPSLRSAPSLSTLRLHQHQGMPLLTWSTFECRRWIFKFLVTEYGYHPMCAFRRAQKFRGAGSDLYLMPLSQWFIMTGYYLAALRIHEKLTQNVSTSHKTDSPKHEPVSGA</sequence>
<feature type="region of interest" description="Disordered" evidence="1">
    <location>
        <begin position="255"/>
        <end position="334"/>
    </location>
</feature>
<name>A0A8A3PQG5_9HELO</name>
<accession>A0A8A3PQG5</accession>
<feature type="region of interest" description="Disordered" evidence="1">
    <location>
        <begin position="381"/>
        <end position="408"/>
    </location>
</feature>
<protein>
    <submittedName>
        <fullName evidence="2">Uncharacterized protein</fullName>
    </submittedName>
</protein>